<gene>
    <name evidence="2" type="ORF">PBRASI_LOCUS7544</name>
</gene>
<organism evidence="2 3">
    <name type="scientific">Paraglomus brasilianum</name>
    <dbReference type="NCBI Taxonomy" id="144538"/>
    <lineage>
        <taxon>Eukaryota</taxon>
        <taxon>Fungi</taxon>
        <taxon>Fungi incertae sedis</taxon>
        <taxon>Mucoromycota</taxon>
        <taxon>Glomeromycotina</taxon>
        <taxon>Glomeromycetes</taxon>
        <taxon>Paraglomerales</taxon>
        <taxon>Paraglomeraceae</taxon>
        <taxon>Paraglomus</taxon>
    </lineage>
</organism>
<evidence type="ECO:0000313" key="3">
    <source>
        <dbReference type="Proteomes" id="UP000789739"/>
    </source>
</evidence>
<feature type="region of interest" description="Disordered" evidence="1">
    <location>
        <begin position="1"/>
        <end position="63"/>
    </location>
</feature>
<dbReference type="AlphaFoldDB" id="A0A9N9GFQ9"/>
<accession>A0A9N9GFQ9</accession>
<evidence type="ECO:0000313" key="2">
    <source>
        <dbReference type="EMBL" id="CAG8599170.1"/>
    </source>
</evidence>
<reference evidence="2" key="1">
    <citation type="submission" date="2021-06" db="EMBL/GenBank/DDBJ databases">
        <authorList>
            <person name="Kallberg Y."/>
            <person name="Tangrot J."/>
            <person name="Rosling A."/>
        </authorList>
    </citation>
    <scope>NUCLEOTIDE SEQUENCE</scope>
    <source>
        <strain evidence="2">BR232B</strain>
    </source>
</reference>
<dbReference type="Proteomes" id="UP000789739">
    <property type="component" value="Unassembled WGS sequence"/>
</dbReference>
<evidence type="ECO:0000256" key="1">
    <source>
        <dbReference type="SAM" id="MobiDB-lite"/>
    </source>
</evidence>
<dbReference type="EMBL" id="CAJVPI010001179">
    <property type="protein sequence ID" value="CAG8599170.1"/>
    <property type="molecule type" value="Genomic_DNA"/>
</dbReference>
<proteinExistence type="predicted"/>
<name>A0A9N9GFQ9_9GLOM</name>
<sequence length="63" mass="6946">MSRTRISEPFNSSNTKTNISDYSGFNSDPSEDSVSDNEEGNDEENDDMGAMFSDDGDAGYYMV</sequence>
<feature type="compositionally biased region" description="Polar residues" evidence="1">
    <location>
        <begin position="1"/>
        <end position="28"/>
    </location>
</feature>
<keyword evidence="3" id="KW-1185">Reference proteome</keyword>
<protein>
    <submittedName>
        <fullName evidence="2">7442_t:CDS:1</fullName>
    </submittedName>
</protein>
<feature type="compositionally biased region" description="Acidic residues" evidence="1">
    <location>
        <begin position="29"/>
        <end position="47"/>
    </location>
</feature>
<comment type="caution">
    <text evidence="2">The sequence shown here is derived from an EMBL/GenBank/DDBJ whole genome shotgun (WGS) entry which is preliminary data.</text>
</comment>